<dbReference type="InterPro" id="IPR006311">
    <property type="entry name" value="TAT_signal"/>
</dbReference>
<comment type="similarity">
    <text evidence="1">Belongs to the glycosyl hydrolase 12 (cellulase H) family.</text>
</comment>
<evidence type="ECO:0000256" key="1">
    <source>
        <dbReference type="ARBA" id="ARBA00005519"/>
    </source>
</evidence>
<evidence type="ECO:0000256" key="2">
    <source>
        <dbReference type="SAM" id="SignalP"/>
    </source>
</evidence>
<evidence type="ECO:0000313" key="3">
    <source>
        <dbReference type="EMBL" id="BFP44308.1"/>
    </source>
</evidence>
<feature type="signal peptide" evidence="2">
    <location>
        <begin position="1"/>
        <end position="32"/>
    </location>
</feature>
<evidence type="ECO:0008006" key="4">
    <source>
        <dbReference type="Google" id="ProtNLM"/>
    </source>
</evidence>
<dbReference type="RefSeq" id="WP_407986909.1">
    <property type="nucleotide sequence ID" value="NZ_AP035881.2"/>
</dbReference>
<dbReference type="Pfam" id="PF01670">
    <property type="entry name" value="Glyco_hydro_12"/>
    <property type="match status" value="1"/>
</dbReference>
<dbReference type="SUPFAM" id="SSF49899">
    <property type="entry name" value="Concanavalin A-like lectins/glucanases"/>
    <property type="match status" value="1"/>
</dbReference>
<proteinExistence type="inferred from homology"/>
<dbReference type="PROSITE" id="PS51318">
    <property type="entry name" value="TAT"/>
    <property type="match status" value="1"/>
</dbReference>
<dbReference type="EMBL" id="AP035881">
    <property type="protein sequence ID" value="BFP44308.1"/>
    <property type="molecule type" value="Genomic_DNA"/>
</dbReference>
<dbReference type="InterPro" id="IPR013320">
    <property type="entry name" value="ConA-like_dom_sf"/>
</dbReference>
<reference evidence="3" key="1">
    <citation type="submission" date="2024-07" db="EMBL/GenBank/DDBJ databases">
        <title>Complete genome sequences of cellulolytic bacteria, Kitasatospora sp. CMC57 and Streptomyces sp. CMC78, isolated from Japanese agricultural soil.</title>
        <authorList>
            <person name="Hashimoto T."/>
            <person name="Ito M."/>
            <person name="Iwamoto M."/>
            <person name="Fukahori D."/>
            <person name="Shoda T."/>
            <person name="Sakoda M."/>
            <person name="Morohoshi T."/>
            <person name="Mitsuboshi M."/>
            <person name="Nishizawa T."/>
        </authorList>
    </citation>
    <scope>NUCLEOTIDE SEQUENCE</scope>
    <source>
        <strain evidence="3">CMC57</strain>
    </source>
</reference>
<gene>
    <name evidence="3" type="ORF">KCMC57_06760</name>
</gene>
<dbReference type="GO" id="GO:0008810">
    <property type="term" value="F:cellulase activity"/>
    <property type="evidence" value="ECO:0007669"/>
    <property type="project" value="InterPro"/>
</dbReference>
<dbReference type="PANTHER" id="PTHR34002:SF9">
    <property type="entry name" value="XYLOGLUCAN-SPECIFIC ENDO-BETA-1,4-GLUCANASE A"/>
    <property type="match status" value="1"/>
</dbReference>
<dbReference type="NCBIfam" id="NF004860">
    <property type="entry name" value="PRK06215.1"/>
    <property type="match status" value="1"/>
</dbReference>
<organism evidence="3">
    <name type="scientific">Kitasatospora sp. CMC57</name>
    <dbReference type="NCBI Taxonomy" id="3231513"/>
    <lineage>
        <taxon>Bacteria</taxon>
        <taxon>Bacillati</taxon>
        <taxon>Actinomycetota</taxon>
        <taxon>Actinomycetes</taxon>
        <taxon>Kitasatosporales</taxon>
        <taxon>Streptomycetaceae</taxon>
        <taxon>Kitasatospora</taxon>
    </lineage>
</organism>
<accession>A0AB33JNC2</accession>
<dbReference type="PANTHER" id="PTHR34002">
    <property type="entry name" value="BLR1656 PROTEIN"/>
    <property type="match status" value="1"/>
</dbReference>
<feature type="chain" id="PRO_5044271285" description="Glycosyl hydrolase family 12" evidence="2">
    <location>
        <begin position="33"/>
        <end position="236"/>
    </location>
</feature>
<dbReference type="InterPro" id="IPR013319">
    <property type="entry name" value="GH11/12"/>
</dbReference>
<dbReference type="AlphaFoldDB" id="A0AB33JNC2"/>
<dbReference type="InterPro" id="IPR002594">
    <property type="entry name" value="GH12"/>
</dbReference>
<sequence length="236" mass="25047">MNQRSPKRRALLLGTVAALTAGLGLVAQPAYAATWYSSDQYASWSNGGYTLYNNIWGSGAGHQTIWANSPSNWGVWADHPNTGGIKSYPNATKWVGKRLSALSSVSSSFNVSVPSSGAYETAYDIWDSGNANEIMLWVNKTGPVGPLGTAQGTLSLDGHTWTVYRGTNGANAVFSFVRSSNTNSGTVNILSLLNWMKNSKGWIGDITLGNVQFGYEITSAAGGLNFNTNSFSVNAG</sequence>
<dbReference type="GO" id="GO:0000272">
    <property type="term" value="P:polysaccharide catabolic process"/>
    <property type="evidence" value="ECO:0007669"/>
    <property type="project" value="InterPro"/>
</dbReference>
<name>A0AB33JNC2_9ACTN</name>
<dbReference type="Gene3D" id="2.60.120.180">
    <property type="match status" value="1"/>
</dbReference>
<keyword evidence="2" id="KW-0732">Signal</keyword>
<protein>
    <recommendedName>
        <fullName evidence="4">Glycosyl hydrolase family 12</fullName>
    </recommendedName>
</protein>